<dbReference type="InterPro" id="IPR002104">
    <property type="entry name" value="Integrase_catalytic"/>
</dbReference>
<keyword evidence="3" id="KW-0238">DNA-binding</keyword>
<evidence type="ECO:0000256" key="2">
    <source>
        <dbReference type="ARBA" id="ARBA00022908"/>
    </source>
</evidence>
<reference evidence="7" key="1">
    <citation type="submission" date="2019-11" db="EMBL/GenBank/DDBJ databases">
        <title>Isolation and characterization of two novel species in the genus Thiomicrorhabdus.</title>
        <authorList>
            <person name="Mochizuki J."/>
            <person name="Kojima H."/>
            <person name="Fukui M."/>
        </authorList>
    </citation>
    <scope>NUCLEOTIDE SEQUENCE [LARGE SCALE GENOMIC DNA]</scope>
    <source>
        <strain evidence="7">aks77</strain>
    </source>
</reference>
<dbReference type="EMBL" id="AP021889">
    <property type="protein sequence ID" value="BBP45123.1"/>
    <property type="molecule type" value="Genomic_DNA"/>
</dbReference>
<organism evidence="6 7">
    <name type="scientific">Thiosulfatimonas sediminis</name>
    <dbReference type="NCBI Taxonomy" id="2675054"/>
    <lineage>
        <taxon>Bacteria</taxon>
        <taxon>Pseudomonadati</taxon>
        <taxon>Pseudomonadota</taxon>
        <taxon>Gammaproteobacteria</taxon>
        <taxon>Thiotrichales</taxon>
        <taxon>Piscirickettsiaceae</taxon>
        <taxon>Thiosulfatimonas</taxon>
    </lineage>
</organism>
<evidence type="ECO:0000313" key="6">
    <source>
        <dbReference type="EMBL" id="BBP45123.1"/>
    </source>
</evidence>
<dbReference type="GO" id="GO:0003677">
    <property type="term" value="F:DNA binding"/>
    <property type="evidence" value="ECO:0007669"/>
    <property type="project" value="UniProtKB-KW"/>
</dbReference>
<dbReference type="Gene3D" id="3.30.160.390">
    <property type="entry name" value="Integrase, DNA-binding domain"/>
    <property type="match status" value="1"/>
</dbReference>
<dbReference type="GO" id="GO:0006310">
    <property type="term" value="P:DNA recombination"/>
    <property type="evidence" value="ECO:0007669"/>
    <property type="project" value="UniProtKB-KW"/>
</dbReference>
<proteinExistence type="inferred from homology"/>
<dbReference type="SUPFAM" id="SSF56349">
    <property type="entry name" value="DNA breaking-rejoining enzymes"/>
    <property type="match status" value="1"/>
</dbReference>
<dbReference type="GO" id="GO:0015074">
    <property type="term" value="P:DNA integration"/>
    <property type="evidence" value="ECO:0007669"/>
    <property type="project" value="UniProtKB-KW"/>
</dbReference>
<dbReference type="RefSeq" id="WP_173270430.1">
    <property type="nucleotide sequence ID" value="NZ_AP021889.1"/>
</dbReference>
<evidence type="ECO:0000256" key="4">
    <source>
        <dbReference type="ARBA" id="ARBA00023172"/>
    </source>
</evidence>
<dbReference type="PANTHER" id="PTHR30629">
    <property type="entry name" value="PROPHAGE INTEGRASE"/>
    <property type="match status" value="1"/>
</dbReference>
<gene>
    <name evidence="6" type="ORF">THMIRHAS_04960</name>
</gene>
<keyword evidence="4" id="KW-0233">DNA recombination</keyword>
<evidence type="ECO:0000256" key="3">
    <source>
        <dbReference type="ARBA" id="ARBA00023125"/>
    </source>
</evidence>
<dbReference type="PROSITE" id="PS51898">
    <property type="entry name" value="TYR_RECOMBINASE"/>
    <property type="match status" value="1"/>
</dbReference>
<dbReference type="Proteomes" id="UP000501726">
    <property type="component" value="Chromosome"/>
</dbReference>
<evidence type="ECO:0000259" key="5">
    <source>
        <dbReference type="PROSITE" id="PS51898"/>
    </source>
</evidence>
<name>A0A6F8PSL7_9GAMM</name>
<dbReference type="InterPro" id="IPR013762">
    <property type="entry name" value="Integrase-like_cat_sf"/>
</dbReference>
<dbReference type="InterPro" id="IPR050808">
    <property type="entry name" value="Phage_Integrase"/>
</dbReference>
<dbReference type="InterPro" id="IPR010998">
    <property type="entry name" value="Integrase_recombinase_N"/>
</dbReference>
<dbReference type="Pfam" id="PF13356">
    <property type="entry name" value="Arm-DNA-bind_3"/>
    <property type="match status" value="1"/>
</dbReference>
<dbReference type="InterPro" id="IPR038488">
    <property type="entry name" value="Integrase_DNA-bd_sf"/>
</dbReference>
<dbReference type="PANTHER" id="PTHR30629:SF2">
    <property type="entry name" value="PROPHAGE INTEGRASE INTS-RELATED"/>
    <property type="match status" value="1"/>
</dbReference>
<dbReference type="Gene3D" id="1.10.443.10">
    <property type="entry name" value="Intergrase catalytic core"/>
    <property type="match status" value="1"/>
</dbReference>
<evidence type="ECO:0000313" key="7">
    <source>
        <dbReference type="Proteomes" id="UP000501726"/>
    </source>
</evidence>
<dbReference type="Pfam" id="PF00589">
    <property type="entry name" value="Phage_integrase"/>
    <property type="match status" value="1"/>
</dbReference>
<sequence>MPKKTLTQGFVDSATPERGKNKSDYFDTKVNGLLLKVLQTGKRTFYIRYKNERNKLIEKRLTAVDASALSLNNARELAQQKLAQIALGKDPFAKAELLRDIPTFREFVEQSYMPHVKGYKRSWGTDLSLLKNHILPAIGGLYMDQVSRRHMIELFAKHRQSHKPGSTNRIIILTRYIFNCAIKWEVPLEKNPTSGIELYPENNKLERYLSEDEAKRLFEALGSSRSKMLKYIVSMLLLTGARKSEVLRAKWSDFDIEGRRWKIEFNKSGKTRYVPLSDGVIRLLDQVPTFDNCEWVFPNVETLKPYKHIFYSWDVARKRAGLGDLRIHDLRHSFASFLVNGGRSLYEVQKLLGHTQIKTTQRYAHLSQDSLLSAASVAISHVPMAQAMPDAANDLPLIQAKTKTAC</sequence>
<dbReference type="CDD" id="cd00796">
    <property type="entry name" value="INT_Rci_Hp1_C"/>
    <property type="match status" value="1"/>
</dbReference>
<dbReference type="InterPro" id="IPR011010">
    <property type="entry name" value="DNA_brk_join_enz"/>
</dbReference>
<dbReference type="AlphaFoldDB" id="A0A6F8PSL7"/>
<protein>
    <submittedName>
        <fullName evidence="6">Integrase</fullName>
    </submittedName>
</protein>
<accession>A0A6F8PSL7</accession>
<keyword evidence="2" id="KW-0229">DNA integration</keyword>
<dbReference type="InterPro" id="IPR025166">
    <property type="entry name" value="Integrase_DNA_bind_dom"/>
</dbReference>
<dbReference type="KEGG" id="tse:THMIRHAS_04960"/>
<feature type="domain" description="Tyr recombinase" evidence="5">
    <location>
        <begin position="204"/>
        <end position="376"/>
    </location>
</feature>
<comment type="similarity">
    <text evidence="1">Belongs to the 'phage' integrase family.</text>
</comment>
<evidence type="ECO:0000256" key="1">
    <source>
        <dbReference type="ARBA" id="ARBA00008857"/>
    </source>
</evidence>
<keyword evidence="7" id="KW-1185">Reference proteome</keyword>
<dbReference type="Gene3D" id="1.10.150.130">
    <property type="match status" value="1"/>
</dbReference>